<evidence type="ECO:0000313" key="10">
    <source>
        <dbReference type="Proteomes" id="UP000824088"/>
    </source>
</evidence>
<comment type="function">
    <text evidence="7">Involved in DNA repair and RecF pathway recombination.</text>
</comment>
<dbReference type="InterPro" id="IPR012340">
    <property type="entry name" value="NA-bd_OB-fold"/>
</dbReference>
<dbReference type="SUPFAM" id="SSF57863">
    <property type="entry name" value="ArfGap/RecO-like zinc finger"/>
    <property type="match status" value="1"/>
</dbReference>
<dbReference type="PANTHER" id="PTHR33991">
    <property type="entry name" value="DNA REPAIR PROTEIN RECO"/>
    <property type="match status" value="1"/>
</dbReference>
<dbReference type="Proteomes" id="UP000824088">
    <property type="component" value="Unassembled WGS sequence"/>
</dbReference>
<evidence type="ECO:0000259" key="8">
    <source>
        <dbReference type="Pfam" id="PF11967"/>
    </source>
</evidence>
<evidence type="ECO:0000256" key="1">
    <source>
        <dbReference type="ARBA" id="ARBA00007452"/>
    </source>
</evidence>
<evidence type="ECO:0000256" key="3">
    <source>
        <dbReference type="ARBA" id="ARBA00022763"/>
    </source>
</evidence>
<dbReference type="NCBIfam" id="TIGR00613">
    <property type="entry name" value="reco"/>
    <property type="match status" value="1"/>
</dbReference>
<evidence type="ECO:0000256" key="5">
    <source>
        <dbReference type="ARBA" id="ARBA00023204"/>
    </source>
</evidence>
<dbReference type="EMBL" id="DVMN01000007">
    <property type="protein sequence ID" value="HIU20692.1"/>
    <property type="molecule type" value="Genomic_DNA"/>
</dbReference>
<keyword evidence="4 7" id="KW-0233">DNA recombination</keyword>
<reference evidence="9" key="1">
    <citation type="submission" date="2020-10" db="EMBL/GenBank/DDBJ databases">
        <authorList>
            <person name="Gilroy R."/>
        </authorList>
    </citation>
    <scope>NUCLEOTIDE SEQUENCE</scope>
    <source>
        <strain evidence="9">1063</strain>
    </source>
</reference>
<proteinExistence type="inferred from homology"/>
<name>A0A9D1L269_9FIRM</name>
<dbReference type="GO" id="GO:0043590">
    <property type="term" value="C:bacterial nucleoid"/>
    <property type="evidence" value="ECO:0007669"/>
    <property type="project" value="TreeGrafter"/>
</dbReference>
<dbReference type="GO" id="GO:0006302">
    <property type="term" value="P:double-strand break repair"/>
    <property type="evidence" value="ECO:0007669"/>
    <property type="project" value="TreeGrafter"/>
</dbReference>
<evidence type="ECO:0000256" key="7">
    <source>
        <dbReference type="HAMAP-Rule" id="MF_00201"/>
    </source>
</evidence>
<dbReference type="Pfam" id="PF02565">
    <property type="entry name" value="RecO_C"/>
    <property type="match status" value="1"/>
</dbReference>
<reference evidence="9" key="2">
    <citation type="journal article" date="2021" name="PeerJ">
        <title>Extensive microbial diversity within the chicken gut microbiome revealed by metagenomics and culture.</title>
        <authorList>
            <person name="Gilroy R."/>
            <person name="Ravi A."/>
            <person name="Getino M."/>
            <person name="Pursley I."/>
            <person name="Horton D.L."/>
            <person name="Alikhan N.F."/>
            <person name="Baker D."/>
            <person name="Gharbi K."/>
            <person name="Hall N."/>
            <person name="Watson M."/>
            <person name="Adriaenssens E.M."/>
            <person name="Foster-Nyarko E."/>
            <person name="Jarju S."/>
            <person name="Secka A."/>
            <person name="Antonio M."/>
            <person name="Oren A."/>
            <person name="Chaudhuri R.R."/>
            <person name="La Ragione R."/>
            <person name="Hildebrand F."/>
            <person name="Pallen M.J."/>
        </authorList>
    </citation>
    <scope>NUCLEOTIDE SEQUENCE</scope>
    <source>
        <strain evidence="9">1063</strain>
    </source>
</reference>
<dbReference type="GO" id="GO:0006310">
    <property type="term" value="P:DNA recombination"/>
    <property type="evidence" value="ECO:0007669"/>
    <property type="project" value="UniProtKB-UniRule"/>
</dbReference>
<comment type="caution">
    <text evidence="9">The sequence shown here is derived from an EMBL/GenBank/DDBJ whole genome shotgun (WGS) entry which is preliminary data.</text>
</comment>
<dbReference type="Gene3D" id="1.20.1440.120">
    <property type="entry name" value="Recombination protein O, C-terminal domain"/>
    <property type="match status" value="1"/>
</dbReference>
<dbReference type="Gene3D" id="2.40.50.140">
    <property type="entry name" value="Nucleic acid-binding proteins"/>
    <property type="match status" value="1"/>
</dbReference>
<sequence>MDKKVKAIVTRAVPYRESDMVLTLVSLEEGRLTASARGCLKPRAKLRYAAEPMNFGEYMLAGKGDRYIVTDCVQYDSFSPVTADIDKYYAACMILELLTKLSPESQPGIFLGAVKELKAMAYEGKDARSAACDFLLSALREGGNGLDFSVCADCGCILDGDAAFSDSDGIVCPHCAPWDAIRVDAASRAFIAGENRDVPEAIKIRAVMLLSDFLYRTQGVRPDSSYFKEQE</sequence>
<dbReference type="HAMAP" id="MF_00201">
    <property type="entry name" value="RecO"/>
    <property type="match status" value="1"/>
</dbReference>
<protein>
    <recommendedName>
        <fullName evidence="2 7">DNA repair protein RecO</fullName>
    </recommendedName>
    <alternativeName>
        <fullName evidence="6 7">Recombination protein O</fullName>
    </alternativeName>
</protein>
<dbReference type="AlphaFoldDB" id="A0A9D1L269"/>
<dbReference type="InterPro" id="IPR042242">
    <property type="entry name" value="RecO_C"/>
</dbReference>
<gene>
    <name evidence="7 9" type="primary">recO</name>
    <name evidence="9" type="ORF">IAD51_00405</name>
</gene>
<dbReference type="InterPro" id="IPR037278">
    <property type="entry name" value="ARFGAP/RecO"/>
</dbReference>
<evidence type="ECO:0000256" key="6">
    <source>
        <dbReference type="ARBA" id="ARBA00033409"/>
    </source>
</evidence>
<keyword evidence="5 7" id="KW-0234">DNA repair</keyword>
<organism evidence="9 10">
    <name type="scientific">Candidatus Limadaptatus stercorigallinarum</name>
    <dbReference type="NCBI Taxonomy" id="2840845"/>
    <lineage>
        <taxon>Bacteria</taxon>
        <taxon>Bacillati</taxon>
        <taxon>Bacillota</taxon>
        <taxon>Clostridia</taxon>
        <taxon>Eubacteriales</taxon>
        <taxon>Candidatus Limadaptatus</taxon>
    </lineage>
</organism>
<dbReference type="Pfam" id="PF11967">
    <property type="entry name" value="RecO_N"/>
    <property type="match status" value="1"/>
</dbReference>
<accession>A0A9D1L269</accession>
<evidence type="ECO:0000313" key="9">
    <source>
        <dbReference type="EMBL" id="HIU20692.1"/>
    </source>
</evidence>
<dbReference type="InterPro" id="IPR022572">
    <property type="entry name" value="DNA_rep/recomb_RecO_N"/>
</dbReference>
<comment type="similarity">
    <text evidence="1 7">Belongs to the RecO family.</text>
</comment>
<keyword evidence="3 7" id="KW-0227">DNA damage</keyword>
<evidence type="ECO:0000256" key="4">
    <source>
        <dbReference type="ARBA" id="ARBA00023172"/>
    </source>
</evidence>
<dbReference type="InterPro" id="IPR003717">
    <property type="entry name" value="RecO"/>
</dbReference>
<feature type="domain" description="DNA replication/recombination mediator RecO N-terminal" evidence="8">
    <location>
        <begin position="1"/>
        <end position="68"/>
    </location>
</feature>
<evidence type="ECO:0000256" key="2">
    <source>
        <dbReference type="ARBA" id="ARBA00021310"/>
    </source>
</evidence>
<dbReference type="SUPFAM" id="SSF50249">
    <property type="entry name" value="Nucleic acid-binding proteins"/>
    <property type="match status" value="1"/>
</dbReference>
<dbReference type="PANTHER" id="PTHR33991:SF1">
    <property type="entry name" value="DNA REPAIR PROTEIN RECO"/>
    <property type="match status" value="1"/>
</dbReference>